<dbReference type="Gene3D" id="1.10.630.10">
    <property type="entry name" value="Cytochrome P450"/>
    <property type="match status" value="1"/>
</dbReference>
<evidence type="ECO:0000313" key="8">
    <source>
        <dbReference type="EMBL" id="KAF2606398.1"/>
    </source>
</evidence>
<evidence type="ECO:0000256" key="5">
    <source>
        <dbReference type="ARBA" id="ARBA00023002"/>
    </source>
</evidence>
<dbReference type="GO" id="GO:0004497">
    <property type="term" value="F:monooxygenase activity"/>
    <property type="evidence" value="ECO:0007669"/>
    <property type="project" value="UniProtKB-KW"/>
</dbReference>
<dbReference type="InterPro" id="IPR050193">
    <property type="entry name" value="Cytochrome_P450_71"/>
</dbReference>
<evidence type="ECO:0000256" key="3">
    <source>
        <dbReference type="ARBA" id="ARBA00022692"/>
    </source>
</evidence>
<keyword evidence="7" id="KW-0479">Metal-binding</keyword>
<dbReference type="PROSITE" id="PS00086">
    <property type="entry name" value="CYTOCHROME_P450"/>
    <property type="match status" value="1"/>
</dbReference>
<keyword evidence="3" id="KW-0812">Transmembrane</keyword>
<dbReference type="GO" id="GO:0005506">
    <property type="term" value="F:iron ion binding"/>
    <property type="evidence" value="ECO:0007669"/>
    <property type="project" value="InterPro"/>
</dbReference>
<dbReference type="GO" id="GO:0016020">
    <property type="term" value="C:membrane"/>
    <property type="evidence" value="ECO:0007669"/>
    <property type="project" value="UniProtKB-SubCell"/>
</dbReference>
<reference evidence="8" key="1">
    <citation type="submission" date="2019-12" db="EMBL/GenBank/DDBJ databases">
        <title>Genome sequencing and annotation of Brassica cretica.</title>
        <authorList>
            <person name="Studholme D.J."/>
            <person name="Sarris P.F."/>
        </authorList>
    </citation>
    <scope>NUCLEOTIDE SEQUENCE</scope>
    <source>
        <strain evidence="8">PFS-001/15</strain>
        <tissue evidence="8">Leaf</tissue>
    </source>
</reference>
<protein>
    <submittedName>
        <fullName evidence="8">Uncharacterized protein</fullName>
    </submittedName>
</protein>
<comment type="similarity">
    <text evidence="2 7">Belongs to the cytochrome P450 family.</text>
</comment>
<keyword evidence="4" id="KW-1133">Transmembrane helix</keyword>
<proteinExistence type="inferred from homology"/>
<dbReference type="PANTHER" id="PTHR47956">
    <property type="entry name" value="CYTOCHROME P450 71B11-RELATED"/>
    <property type="match status" value="1"/>
</dbReference>
<comment type="caution">
    <text evidence="8">The sequence shown here is derived from an EMBL/GenBank/DDBJ whole genome shotgun (WGS) entry which is preliminary data.</text>
</comment>
<dbReference type="GO" id="GO:0016705">
    <property type="term" value="F:oxidoreductase activity, acting on paired donors, with incorporation or reduction of molecular oxygen"/>
    <property type="evidence" value="ECO:0007669"/>
    <property type="project" value="InterPro"/>
</dbReference>
<dbReference type="PANTHER" id="PTHR47956:SF107">
    <property type="entry name" value="CYTOCHROME P450 71B13-RELATED"/>
    <property type="match status" value="1"/>
</dbReference>
<evidence type="ECO:0000313" key="9">
    <source>
        <dbReference type="Proteomes" id="UP000712281"/>
    </source>
</evidence>
<evidence type="ECO:0000256" key="7">
    <source>
        <dbReference type="RuleBase" id="RU000461"/>
    </source>
</evidence>
<keyword evidence="7" id="KW-0503">Monooxygenase</keyword>
<evidence type="ECO:0000256" key="1">
    <source>
        <dbReference type="ARBA" id="ARBA00004167"/>
    </source>
</evidence>
<sequence length="340" mass="36989">MIHLTYLASFIYRPLELEKFEHLYERLVRSIKALPSSTIEAHRSTLLSDAEGARARRRRDSPLHLCVTAVSPSIFIVCVFACCLASVSLCAFSVTTHLARRLIVISSARIRVAVSPLRAWVRAGSLQSVSKLTGYVRLFVTMATPSLIRAKSLPPPSDLSLTSPNLVSCRRASPTGIFRRRDRPVTTATTTPCALCLCFSPVLILKPGSPSVTPSQPPQDSKYSVLSPFSTRLTGLTTTAPSDDASCSDGALGAIICQRKTLILPAPPSLLPFGSGRRMCPGMGMGLALVHLTLINLLYRFDWNLPEGMKAGDVDLEESYGLVCPKKVPLELIPVLTQWT</sequence>
<dbReference type="InterPro" id="IPR036396">
    <property type="entry name" value="Cyt_P450_sf"/>
</dbReference>
<keyword evidence="7" id="KW-0349">Heme</keyword>
<evidence type="ECO:0000256" key="2">
    <source>
        <dbReference type="ARBA" id="ARBA00010617"/>
    </source>
</evidence>
<accession>A0A8S9LLK3</accession>
<dbReference type="InterPro" id="IPR001128">
    <property type="entry name" value="Cyt_P450"/>
</dbReference>
<keyword evidence="5 7" id="KW-0560">Oxidoreductase</keyword>
<evidence type="ECO:0000256" key="6">
    <source>
        <dbReference type="ARBA" id="ARBA00023136"/>
    </source>
</evidence>
<dbReference type="Pfam" id="PF00067">
    <property type="entry name" value="p450"/>
    <property type="match status" value="1"/>
</dbReference>
<dbReference type="SUPFAM" id="SSF48264">
    <property type="entry name" value="Cytochrome P450"/>
    <property type="match status" value="1"/>
</dbReference>
<dbReference type="Proteomes" id="UP000712281">
    <property type="component" value="Unassembled WGS sequence"/>
</dbReference>
<name>A0A8S9LLK3_BRACR</name>
<organism evidence="8 9">
    <name type="scientific">Brassica cretica</name>
    <name type="common">Mustard</name>
    <dbReference type="NCBI Taxonomy" id="69181"/>
    <lineage>
        <taxon>Eukaryota</taxon>
        <taxon>Viridiplantae</taxon>
        <taxon>Streptophyta</taxon>
        <taxon>Embryophyta</taxon>
        <taxon>Tracheophyta</taxon>
        <taxon>Spermatophyta</taxon>
        <taxon>Magnoliopsida</taxon>
        <taxon>eudicotyledons</taxon>
        <taxon>Gunneridae</taxon>
        <taxon>Pentapetalae</taxon>
        <taxon>rosids</taxon>
        <taxon>malvids</taxon>
        <taxon>Brassicales</taxon>
        <taxon>Brassicaceae</taxon>
        <taxon>Brassiceae</taxon>
        <taxon>Brassica</taxon>
    </lineage>
</organism>
<dbReference type="EMBL" id="QGKW02000276">
    <property type="protein sequence ID" value="KAF2606398.1"/>
    <property type="molecule type" value="Genomic_DNA"/>
</dbReference>
<comment type="subcellular location">
    <subcellularLocation>
        <location evidence="1">Membrane</location>
        <topology evidence="1">Single-pass membrane protein</topology>
    </subcellularLocation>
</comment>
<dbReference type="InterPro" id="IPR017972">
    <property type="entry name" value="Cyt_P450_CS"/>
</dbReference>
<keyword evidence="6" id="KW-0472">Membrane</keyword>
<keyword evidence="7" id="KW-0408">Iron</keyword>
<evidence type="ECO:0000256" key="4">
    <source>
        <dbReference type="ARBA" id="ARBA00022989"/>
    </source>
</evidence>
<gene>
    <name evidence="8" type="ORF">F2Q68_00045224</name>
</gene>
<dbReference type="AlphaFoldDB" id="A0A8S9LLK3"/>
<dbReference type="GO" id="GO:0020037">
    <property type="term" value="F:heme binding"/>
    <property type="evidence" value="ECO:0007669"/>
    <property type="project" value="InterPro"/>
</dbReference>